<comment type="caution">
    <text evidence="1">The sequence shown here is derived from an EMBL/GenBank/DDBJ whole genome shotgun (WGS) entry which is preliminary data.</text>
</comment>
<dbReference type="Gene3D" id="3.10.20.30">
    <property type="match status" value="1"/>
</dbReference>
<protein>
    <submittedName>
        <fullName evidence="1">Sulfur carrier protein ThiS</fullName>
    </submittedName>
</protein>
<dbReference type="Pfam" id="PF02597">
    <property type="entry name" value="ThiS"/>
    <property type="match status" value="1"/>
</dbReference>
<gene>
    <name evidence="1" type="primary">thiS</name>
    <name evidence="1" type="ORF">EXD82_02590</name>
</gene>
<dbReference type="InterPro" id="IPR012675">
    <property type="entry name" value="Beta-grasp_dom_sf"/>
</dbReference>
<dbReference type="NCBIfam" id="TIGR01683">
    <property type="entry name" value="thiS"/>
    <property type="match status" value="1"/>
</dbReference>
<organism evidence="1 2">
    <name type="scientific">Peptacetobacter hominis</name>
    <dbReference type="NCBI Taxonomy" id="2743610"/>
    <lineage>
        <taxon>Bacteria</taxon>
        <taxon>Bacillati</taxon>
        <taxon>Bacillota</taxon>
        <taxon>Clostridia</taxon>
        <taxon>Peptostreptococcales</taxon>
        <taxon>Peptostreptococcaceae</taxon>
        <taxon>Peptacetobacter</taxon>
    </lineage>
</organism>
<keyword evidence="2" id="KW-1185">Reference proteome</keyword>
<dbReference type="AlphaFoldDB" id="A0A544QX74"/>
<proteinExistence type="predicted"/>
<reference evidence="1 2" key="1">
    <citation type="submission" date="2019-02" db="EMBL/GenBank/DDBJ databases">
        <title>Peptostreptococcaceae bacterium ZHW00191 nov., a new bacterium isolated from the human gut.</title>
        <authorList>
            <person name="Zhou H.-W."/>
            <person name="Chen X.-J."/>
        </authorList>
    </citation>
    <scope>NUCLEOTIDE SEQUENCE [LARGE SCALE GENOMIC DNA]</scope>
    <source>
        <strain evidence="1 2">ZHW00191</strain>
    </source>
</reference>
<dbReference type="RefSeq" id="WP_142535355.1">
    <property type="nucleotide sequence ID" value="NZ_SGJB01000003.1"/>
</dbReference>
<dbReference type="PANTHER" id="PTHR34472:SF1">
    <property type="entry name" value="SULFUR CARRIER PROTEIN THIS"/>
    <property type="match status" value="1"/>
</dbReference>
<dbReference type="CDD" id="cd00565">
    <property type="entry name" value="Ubl_ThiS"/>
    <property type="match status" value="1"/>
</dbReference>
<name>A0A544QX74_9FIRM</name>
<dbReference type="InterPro" id="IPR016155">
    <property type="entry name" value="Mopterin_synth/thiamin_S_b"/>
</dbReference>
<evidence type="ECO:0000313" key="2">
    <source>
        <dbReference type="Proteomes" id="UP000317863"/>
    </source>
</evidence>
<dbReference type="EMBL" id="SGJB01000003">
    <property type="protein sequence ID" value="TQQ85303.1"/>
    <property type="molecule type" value="Genomic_DNA"/>
</dbReference>
<dbReference type="OrthoDB" id="9798559at2"/>
<dbReference type="InterPro" id="IPR003749">
    <property type="entry name" value="ThiS/MoaD-like"/>
</dbReference>
<dbReference type="SUPFAM" id="SSF54285">
    <property type="entry name" value="MoaD/ThiS"/>
    <property type="match status" value="1"/>
</dbReference>
<evidence type="ECO:0000313" key="1">
    <source>
        <dbReference type="EMBL" id="TQQ85303.1"/>
    </source>
</evidence>
<dbReference type="Proteomes" id="UP000317863">
    <property type="component" value="Unassembled WGS sequence"/>
</dbReference>
<dbReference type="InterPro" id="IPR010035">
    <property type="entry name" value="Thi_S"/>
</dbReference>
<dbReference type="PANTHER" id="PTHR34472">
    <property type="entry name" value="SULFUR CARRIER PROTEIN THIS"/>
    <property type="match status" value="1"/>
</dbReference>
<accession>A0A544QX74</accession>
<sequence>MKINGKDVDFDKTMTISEILDVYKIDRKRVVVEVNMQIIDEEEYDTYIPDKEAMVELIAFVGGG</sequence>